<evidence type="ECO:0000313" key="1">
    <source>
        <dbReference type="EMBL" id="CAG8742192.1"/>
    </source>
</evidence>
<reference evidence="1" key="1">
    <citation type="submission" date="2021-06" db="EMBL/GenBank/DDBJ databases">
        <authorList>
            <person name="Kallberg Y."/>
            <person name="Tangrot J."/>
            <person name="Rosling A."/>
        </authorList>
    </citation>
    <scope>NUCLEOTIDE SEQUENCE</scope>
    <source>
        <strain evidence="1">MA461A</strain>
    </source>
</reference>
<accession>A0ACA9Q9H4</accession>
<proteinExistence type="predicted"/>
<keyword evidence="2" id="KW-1185">Reference proteome</keyword>
<dbReference type="Proteomes" id="UP000789920">
    <property type="component" value="Unassembled WGS sequence"/>
</dbReference>
<gene>
    <name evidence="1" type="ORF">RPERSI_LOCUS13265</name>
</gene>
<organism evidence="1 2">
    <name type="scientific">Racocetra persica</name>
    <dbReference type="NCBI Taxonomy" id="160502"/>
    <lineage>
        <taxon>Eukaryota</taxon>
        <taxon>Fungi</taxon>
        <taxon>Fungi incertae sedis</taxon>
        <taxon>Mucoromycota</taxon>
        <taxon>Glomeromycotina</taxon>
        <taxon>Glomeromycetes</taxon>
        <taxon>Diversisporales</taxon>
        <taxon>Gigasporaceae</taxon>
        <taxon>Racocetra</taxon>
    </lineage>
</organism>
<comment type="caution">
    <text evidence="1">The sequence shown here is derived from an EMBL/GenBank/DDBJ whole genome shotgun (WGS) entry which is preliminary data.</text>
</comment>
<protein>
    <submittedName>
        <fullName evidence="1">29771_t:CDS:1</fullName>
    </submittedName>
</protein>
<name>A0ACA9Q9H4_9GLOM</name>
<sequence>MTSTGGTSQINKKVVSKDEWVKKLSDVKIDKADLNKLIMNYFVIEGYKDAAEAFSQECGLSPSIDVDSIQDRMNIRNAIQNGNVEEAIERVNDLNPEILDTNPKLYFHLQQQRLIEYIREGKITEALEFAQDELAPRGEENPEFLEELERTMALLAFDDTSVSPVGDLLHPSQRQRTASELNAAILTSQSQEKDPKLPSLLKMLVWAQDELDEKVLFPRMKNLVTAELIDTNDSATNNTTINNSFMST</sequence>
<dbReference type="EMBL" id="CAJVQC010029267">
    <property type="protein sequence ID" value="CAG8742192.1"/>
    <property type="molecule type" value="Genomic_DNA"/>
</dbReference>
<evidence type="ECO:0000313" key="2">
    <source>
        <dbReference type="Proteomes" id="UP000789920"/>
    </source>
</evidence>